<dbReference type="GO" id="GO:0043107">
    <property type="term" value="P:type IV pilus-dependent motility"/>
    <property type="evidence" value="ECO:0007669"/>
    <property type="project" value="InterPro"/>
</dbReference>
<dbReference type="Proteomes" id="UP000034764">
    <property type="component" value="Unassembled WGS sequence"/>
</dbReference>
<protein>
    <recommendedName>
        <fullName evidence="4">Pilus assembly protein, PilO</fullName>
    </recommendedName>
</protein>
<dbReference type="AlphaFoldDB" id="A0A0G0PFI6"/>
<organism evidence="2 3">
    <name type="scientific">Candidatus Yanofskybacteria bacterium GW2011_GWD2_39_48</name>
    <dbReference type="NCBI Taxonomy" id="1619031"/>
    <lineage>
        <taxon>Bacteria</taxon>
        <taxon>Candidatus Yanofskyibacteriota</taxon>
    </lineage>
</organism>
<sequence length="183" mass="20379">MSPTAKNYLGTALIAIAIFVLYAFGWNYFSNIQIYGIAIRDSQANLTEKGSALDKIKTLSEQYQVKRSSIQKISTLIPIKKNTAELLSSVEEISNATGIRISKLLISDVKSDATRDYNEVRIDITTSGNYQSLITLLKTFEHNVRLLDVGQLAASRDIQNPQVLNLKLVTSAYYLKDNATNNK</sequence>
<keyword evidence="1" id="KW-0812">Transmembrane</keyword>
<dbReference type="EMBL" id="LBXD01000003">
    <property type="protein sequence ID" value="KKR23956.1"/>
    <property type="molecule type" value="Genomic_DNA"/>
</dbReference>
<dbReference type="InterPro" id="IPR007445">
    <property type="entry name" value="PilO"/>
</dbReference>
<feature type="transmembrane region" description="Helical" evidence="1">
    <location>
        <begin position="7"/>
        <end position="29"/>
    </location>
</feature>
<comment type="caution">
    <text evidence="2">The sequence shown here is derived from an EMBL/GenBank/DDBJ whole genome shotgun (WGS) entry which is preliminary data.</text>
</comment>
<keyword evidence="1" id="KW-0472">Membrane</keyword>
<accession>A0A0G0PFI6</accession>
<gene>
    <name evidence="2" type="ORF">UT53_C0003G0021</name>
</gene>
<dbReference type="Pfam" id="PF04350">
    <property type="entry name" value="PilO"/>
    <property type="match status" value="1"/>
</dbReference>
<evidence type="ECO:0000313" key="3">
    <source>
        <dbReference type="Proteomes" id="UP000034764"/>
    </source>
</evidence>
<evidence type="ECO:0000313" key="2">
    <source>
        <dbReference type="EMBL" id="KKR23956.1"/>
    </source>
</evidence>
<dbReference type="InterPro" id="IPR014717">
    <property type="entry name" value="Transl_elong_EF1B/ribsomal_bS6"/>
</dbReference>
<evidence type="ECO:0000256" key="1">
    <source>
        <dbReference type="SAM" id="Phobius"/>
    </source>
</evidence>
<name>A0A0G0PFI6_9BACT</name>
<evidence type="ECO:0008006" key="4">
    <source>
        <dbReference type="Google" id="ProtNLM"/>
    </source>
</evidence>
<proteinExistence type="predicted"/>
<dbReference type="GO" id="GO:0043683">
    <property type="term" value="P:type IV pilus assembly"/>
    <property type="evidence" value="ECO:0007669"/>
    <property type="project" value="InterPro"/>
</dbReference>
<keyword evidence="1" id="KW-1133">Transmembrane helix</keyword>
<dbReference type="Gene3D" id="3.30.70.60">
    <property type="match status" value="1"/>
</dbReference>
<reference evidence="2 3" key="1">
    <citation type="journal article" date="2015" name="Nature">
        <title>rRNA introns, odd ribosomes, and small enigmatic genomes across a large radiation of phyla.</title>
        <authorList>
            <person name="Brown C.T."/>
            <person name="Hug L.A."/>
            <person name="Thomas B.C."/>
            <person name="Sharon I."/>
            <person name="Castelle C.J."/>
            <person name="Singh A."/>
            <person name="Wilkins M.J."/>
            <person name="Williams K.H."/>
            <person name="Banfield J.F."/>
        </authorList>
    </citation>
    <scope>NUCLEOTIDE SEQUENCE [LARGE SCALE GENOMIC DNA]</scope>
</reference>